<dbReference type="EMBL" id="BMCP01000002">
    <property type="protein sequence ID" value="GGE41040.1"/>
    <property type="molecule type" value="Genomic_DNA"/>
</dbReference>
<evidence type="ECO:0000256" key="8">
    <source>
        <dbReference type="RuleBase" id="RU363032"/>
    </source>
</evidence>
<accession>A0A8J2VNY3</accession>
<reference evidence="11" key="1">
    <citation type="journal article" date="2014" name="Int. J. Syst. Evol. Microbiol.">
        <title>Complete genome sequence of Corynebacterium casei LMG S-19264T (=DSM 44701T), isolated from a smear-ripened cheese.</title>
        <authorList>
            <consortium name="US DOE Joint Genome Institute (JGI-PGF)"/>
            <person name="Walter F."/>
            <person name="Albersmeier A."/>
            <person name="Kalinowski J."/>
            <person name="Ruckert C."/>
        </authorList>
    </citation>
    <scope>NUCLEOTIDE SEQUENCE</scope>
    <source>
        <strain evidence="11">CCM 7684</strain>
    </source>
</reference>
<evidence type="ECO:0000256" key="6">
    <source>
        <dbReference type="ARBA" id="ARBA00022989"/>
    </source>
</evidence>
<feature type="transmembrane region" description="Helical" evidence="8">
    <location>
        <begin position="32"/>
        <end position="54"/>
    </location>
</feature>
<sequence>MSALTSADIGQDRSARPGTADASEGRGRFGRVASLLLIAPLGLLLAAVFFLPIVNFLSRSFIEPQLTLSHYAELFGEPLYLRILLRTMWIALATTALTLVLGYPVALLMTRINGVAAAVVSLCVIIPLWTSVLVRSYAWIVLLQRNGLVNQSLQHLGIIDQPLTLLHTDGAVLVAMTQVLLPFMVLPVYATLRNIPPELTRAARNLGAGRLRAFLAVTLPLSLPGAAAGAVMIFVLALGFYITPALVGGPRTLMIATLISQQATELSNWPLAAALSFVLLVLSLGVTMAFKRLLGVDRMVHHG</sequence>
<comment type="similarity">
    <text evidence="2">Belongs to the binding-protein-dependent transport system permease family. CysTW subfamily.</text>
</comment>
<evidence type="ECO:0000256" key="4">
    <source>
        <dbReference type="ARBA" id="ARBA00022475"/>
    </source>
</evidence>
<dbReference type="GO" id="GO:0055085">
    <property type="term" value="P:transmembrane transport"/>
    <property type="evidence" value="ECO:0007669"/>
    <property type="project" value="InterPro"/>
</dbReference>
<evidence type="ECO:0000256" key="7">
    <source>
        <dbReference type="ARBA" id="ARBA00023136"/>
    </source>
</evidence>
<dbReference type="Pfam" id="PF00528">
    <property type="entry name" value="BPD_transp_1"/>
    <property type="match status" value="1"/>
</dbReference>
<feature type="transmembrane region" description="Helical" evidence="8">
    <location>
        <begin position="213"/>
        <end position="242"/>
    </location>
</feature>
<keyword evidence="5 8" id="KW-0812">Transmembrane</keyword>
<keyword evidence="3 8" id="KW-0813">Transport</keyword>
<evidence type="ECO:0000256" key="2">
    <source>
        <dbReference type="ARBA" id="ARBA00007069"/>
    </source>
</evidence>
<evidence type="ECO:0000313" key="12">
    <source>
        <dbReference type="Proteomes" id="UP000602745"/>
    </source>
</evidence>
<feature type="transmembrane region" description="Helical" evidence="8">
    <location>
        <begin position="171"/>
        <end position="192"/>
    </location>
</feature>
<evidence type="ECO:0000313" key="11">
    <source>
        <dbReference type="EMBL" id="GGE41040.1"/>
    </source>
</evidence>
<feature type="region of interest" description="Disordered" evidence="9">
    <location>
        <begin position="1"/>
        <end position="25"/>
    </location>
</feature>
<keyword evidence="6 8" id="KW-1133">Transmembrane helix</keyword>
<reference evidence="11" key="2">
    <citation type="submission" date="2020-09" db="EMBL/GenBank/DDBJ databases">
        <authorList>
            <person name="Sun Q."/>
            <person name="Sedlacek I."/>
        </authorList>
    </citation>
    <scope>NUCLEOTIDE SEQUENCE</scope>
    <source>
        <strain evidence="11">CCM 7684</strain>
    </source>
</reference>
<dbReference type="AlphaFoldDB" id="A0A8J2VNY3"/>
<evidence type="ECO:0000256" key="9">
    <source>
        <dbReference type="SAM" id="MobiDB-lite"/>
    </source>
</evidence>
<feature type="transmembrane region" description="Helical" evidence="8">
    <location>
        <begin position="269"/>
        <end position="290"/>
    </location>
</feature>
<protein>
    <submittedName>
        <fullName evidence="11">ABC transporter permease</fullName>
    </submittedName>
</protein>
<name>A0A8J2VNY3_9RHOB</name>
<proteinExistence type="inferred from homology"/>
<dbReference type="GO" id="GO:0005886">
    <property type="term" value="C:plasma membrane"/>
    <property type="evidence" value="ECO:0007669"/>
    <property type="project" value="UniProtKB-SubCell"/>
</dbReference>
<evidence type="ECO:0000256" key="5">
    <source>
        <dbReference type="ARBA" id="ARBA00022692"/>
    </source>
</evidence>
<dbReference type="Proteomes" id="UP000602745">
    <property type="component" value="Unassembled WGS sequence"/>
</dbReference>
<dbReference type="InterPro" id="IPR035906">
    <property type="entry name" value="MetI-like_sf"/>
</dbReference>
<dbReference type="Gene3D" id="1.10.3720.10">
    <property type="entry name" value="MetI-like"/>
    <property type="match status" value="1"/>
</dbReference>
<evidence type="ECO:0000256" key="1">
    <source>
        <dbReference type="ARBA" id="ARBA00004651"/>
    </source>
</evidence>
<dbReference type="PROSITE" id="PS50928">
    <property type="entry name" value="ABC_TM1"/>
    <property type="match status" value="1"/>
</dbReference>
<comment type="caution">
    <text evidence="11">The sequence shown here is derived from an EMBL/GenBank/DDBJ whole genome shotgun (WGS) entry which is preliminary data.</text>
</comment>
<feature type="transmembrane region" description="Helical" evidence="8">
    <location>
        <begin position="115"/>
        <end position="140"/>
    </location>
</feature>
<organism evidence="11 12">
    <name type="scientific">Agaricicola taiwanensis</name>
    <dbReference type="NCBI Taxonomy" id="591372"/>
    <lineage>
        <taxon>Bacteria</taxon>
        <taxon>Pseudomonadati</taxon>
        <taxon>Pseudomonadota</taxon>
        <taxon>Alphaproteobacteria</taxon>
        <taxon>Rhodobacterales</taxon>
        <taxon>Paracoccaceae</taxon>
        <taxon>Agaricicola</taxon>
    </lineage>
</organism>
<feature type="transmembrane region" description="Helical" evidence="8">
    <location>
        <begin position="88"/>
        <end position="108"/>
    </location>
</feature>
<dbReference type="CDD" id="cd06261">
    <property type="entry name" value="TM_PBP2"/>
    <property type="match status" value="1"/>
</dbReference>
<keyword evidence="12" id="KW-1185">Reference proteome</keyword>
<feature type="domain" description="ABC transmembrane type-1" evidence="10">
    <location>
        <begin position="84"/>
        <end position="290"/>
    </location>
</feature>
<keyword evidence="4" id="KW-1003">Cell membrane</keyword>
<dbReference type="PANTHER" id="PTHR42929:SF5">
    <property type="entry name" value="ABC TRANSPORTER PERMEASE PROTEIN"/>
    <property type="match status" value="1"/>
</dbReference>
<dbReference type="SUPFAM" id="SSF161098">
    <property type="entry name" value="MetI-like"/>
    <property type="match status" value="1"/>
</dbReference>
<dbReference type="RefSeq" id="WP_188409413.1">
    <property type="nucleotide sequence ID" value="NZ_BMCP01000002.1"/>
</dbReference>
<dbReference type="PANTHER" id="PTHR42929">
    <property type="entry name" value="INNER MEMBRANE ABC TRANSPORTER PERMEASE PROTEIN YDCU-RELATED-RELATED"/>
    <property type="match status" value="1"/>
</dbReference>
<keyword evidence="7 8" id="KW-0472">Membrane</keyword>
<evidence type="ECO:0000256" key="3">
    <source>
        <dbReference type="ARBA" id="ARBA00022448"/>
    </source>
</evidence>
<dbReference type="InterPro" id="IPR000515">
    <property type="entry name" value="MetI-like"/>
</dbReference>
<comment type="subcellular location">
    <subcellularLocation>
        <location evidence="1 8">Cell membrane</location>
        <topology evidence="1 8">Multi-pass membrane protein</topology>
    </subcellularLocation>
</comment>
<evidence type="ECO:0000259" key="10">
    <source>
        <dbReference type="PROSITE" id="PS50928"/>
    </source>
</evidence>
<gene>
    <name evidence="11" type="ORF">GCM10007276_18040</name>
</gene>